<keyword evidence="4" id="KW-0735">Signal-anchor</keyword>
<evidence type="ECO:0000313" key="8">
    <source>
        <dbReference type="EMBL" id="KAK6140915.1"/>
    </source>
</evidence>
<comment type="subcellular location">
    <subcellularLocation>
        <location evidence="1">Golgi apparatus membrane</location>
        <topology evidence="1">Single-pass type II membrane protein</topology>
    </subcellularLocation>
</comment>
<evidence type="ECO:0000256" key="3">
    <source>
        <dbReference type="ARBA" id="ARBA00022676"/>
    </source>
</evidence>
<keyword evidence="5" id="KW-0333">Golgi apparatus</keyword>
<keyword evidence="3" id="KW-0328">Glycosyltransferase</keyword>
<evidence type="ECO:0000256" key="6">
    <source>
        <dbReference type="SAM" id="MobiDB-lite"/>
    </source>
</evidence>
<evidence type="ECO:0000259" key="7">
    <source>
        <dbReference type="Pfam" id="PF03016"/>
    </source>
</evidence>
<comment type="caution">
    <text evidence="8">The sequence shown here is derived from an EMBL/GenBank/DDBJ whole genome shotgun (WGS) entry which is preliminary data.</text>
</comment>
<evidence type="ECO:0000256" key="5">
    <source>
        <dbReference type="ARBA" id="ARBA00023034"/>
    </source>
</evidence>
<gene>
    <name evidence="8" type="ORF">DH2020_025343</name>
</gene>
<evidence type="ECO:0000256" key="1">
    <source>
        <dbReference type="ARBA" id="ARBA00004323"/>
    </source>
</evidence>
<evidence type="ECO:0000256" key="4">
    <source>
        <dbReference type="ARBA" id="ARBA00022968"/>
    </source>
</evidence>
<accession>A0ABR0W047</accession>
<dbReference type="InterPro" id="IPR040911">
    <property type="entry name" value="Exostosin_GT47"/>
</dbReference>
<dbReference type="Pfam" id="PF03016">
    <property type="entry name" value="Exostosin_GT47"/>
    <property type="match status" value="1"/>
</dbReference>
<dbReference type="PANTHER" id="PTHR11062">
    <property type="entry name" value="EXOSTOSIN HEPARAN SULFATE GLYCOSYLTRANSFERASE -RELATED"/>
    <property type="match status" value="1"/>
</dbReference>
<evidence type="ECO:0000256" key="2">
    <source>
        <dbReference type="ARBA" id="ARBA00010271"/>
    </source>
</evidence>
<organism evidence="8 9">
    <name type="scientific">Rehmannia glutinosa</name>
    <name type="common">Chinese foxglove</name>
    <dbReference type="NCBI Taxonomy" id="99300"/>
    <lineage>
        <taxon>Eukaryota</taxon>
        <taxon>Viridiplantae</taxon>
        <taxon>Streptophyta</taxon>
        <taxon>Embryophyta</taxon>
        <taxon>Tracheophyta</taxon>
        <taxon>Spermatophyta</taxon>
        <taxon>Magnoliopsida</taxon>
        <taxon>eudicotyledons</taxon>
        <taxon>Gunneridae</taxon>
        <taxon>Pentapetalae</taxon>
        <taxon>asterids</taxon>
        <taxon>lamiids</taxon>
        <taxon>Lamiales</taxon>
        <taxon>Orobanchaceae</taxon>
        <taxon>Rehmannieae</taxon>
        <taxon>Rehmannia</taxon>
    </lineage>
</organism>
<keyword evidence="3" id="KW-0808">Transferase</keyword>
<feature type="compositionally biased region" description="Polar residues" evidence="6">
    <location>
        <begin position="155"/>
        <end position="177"/>
    </location>
</feature>
<proteinExistence type="inferred from homology"/>
<dbReference type="Proteomes" id="UP001318860">
    <property type="component" value="Unassembled WGS sequence"/>
</dbReference>
<feature type="region of interest" description="Disordered" evidence="6">
    <location>
        <begin position="155"/>
        <end position="179"/>
    </location>
</feature>
<sequence>MALIFSVVLLVQYIELPYGYVLSSLLSFGKSQATSAGSFLTRGSVNDTGKNDLKSEIDTPFNDSVGVSTDPKDNSSSRDFMVISHNSTVERVVRNKSLALEMAGKHGYGLPVTNYTSEKNSSSDNLQFIKNEDKNSQITSTQVAAPPPNLLSHVSSPENMDTNRSMPIQSPRPSTGSMGKDRANMLLNDEKPGRTKSDISSFVNSSSITMTPAKKRRFKGPPAVVVPISAMNDMLNQSRRPKWPSQVDKELLNTKKLIEGAQIMEKIHHIDVNVYRNYPAFIRSYELMEQTLKIYVYTEGERPIFHQPELDGIYASEGWFMKLLEENKHFVTTNPNKAHLFYLPFSSRILEETLYVPNSHSHKNLVKYLSSYLKTITTKHDFWNRTDGADHFLVACHDWAPSETSRIMKNCIRALCNADVKGGFQFGKDVSLPEIYIRDAKNPLKDLGGKPPSQRGILAFFAGKMHGYLRPILLNYWENKDPDMKIFGKLHDVKGQMTYIQYMKSSKYCLSAKGYEPYTPRVIEAIYYECVPVIISDNYVPPFFETLNWESFAVFVLEKDIPNLKNILLSISEKRYIKMQQRVRQVQKHFLWHSKPVKYDVFHMILHSVWYTRVFQMRPG</sequence>
<feature type="region of interest" description="Disordered" evidence="6">
    <location>
        <begin position="49"/>
        <end position="77"/>
    </location>
</feature>
<name>A0ABR0W047_REHGL</name>
<dbReference type="PANTHER" id="PTHR11062:SF108">
    <property type="entry name" value="EXOSTOSIN FAMILY PROTEIN"/>
    <property type="match status" value="1"/>
</dbReference>
<dbReference type="EMBL" id="JABTTQ020000230">
    <property type="protein sequence ID" value="KAK6140915.1"/>
    <property type="molecule type" value="Genomic_DNA"/>
</dbReference>
<feature type="domain" description="Exostosin GT47" evidence="7">
    <location>
        <begin position="289"/>
        <end position="569"/>
    </location>
</feature>
<dbReference type="InterPro" id="IPR004263">
    <property type="entry name" value="Exostosin"/>
</dbReference>
<keyword evidence="4" id="KW-0812">Transmembrane</keyword>
<protein>
    <recommendedName>
        <fullName evidence="7">Exostosin GT47 domain-containing protein</fullName>
    </recommendedName>
</protein>
<evidence type="ECO:0000313" key="9">
    <source>
        <dbReference type="Proteomes" id="UP001318860"/>
    </source>
</evidence>
<comment type="similarity">
    <text evidence="2">Belongs to the glycosyltransferase 47 family.</text>
</comment>
<reference evidence="8 9" key="1">
    <citation type="journal article" date="2021" name="Comput. Struct. Biotechnol. J.">
        <title>De novo genome assembly of the potent medicinal plant Rehmannia glutinosa using nanopore technology.</title>
        <authorList>
            <person name="Ma L."/>
            <person name="Dong C."/>
            <person name="Song C."/>
            <person name="Wang X."/>
            <person name="Zheng X."/>
            <person name="Niu Y."/>
            <person name="Chen S."/>
            <person name="Feng W."/>
        </authorList>
    </citation>
    <scope>NUCLEOTIDE SEQUENCE [LARGE SCALE GENOMIC DNA]</scope>
    <source>
        <strain evidence="8">DH-2019</strain>
    </source>
</reference>
<keyword evidence="9" id="KW-1185">Reference proteome</keyword>